<keyword evidence="2" id="KW-0227">DNA damage</keyword>
<dbReference type="InterPro" id="IPR031824">
    <property type="entry name" value="RNF220_mid"/>
</dbReference>
<evidence type="ECO:0000256" key="1">
    <source>
        <dbReference type="ARBA" id="ARBA00022723"/>
    </source>
</evidence>
<evidence type="ECO:0000256" key="6">
    <source>
        <dbReference type="PROSITE-ProRule" id="PRU00175"/>
    </source>
</evidence>
<keyword evidence="1" id="KW-0479">Metal-binding</keyword>
<dbReference type="PANTHER" id="PTHR13459:SF1">
    <property type="entry name" value="E3 UBIQUITIN-PROTEIN LIGASE RNF220 ISOFORM X1"/>
    <property type="match status" value="1"/>
</dbReference>
<dbReference type="Proteomes" id="UP000807342">
    <property type="component" value="Unassembled WGS sequence"/>
</dbReference>
<proteinExistence type="predicted"/>
<dbReference type="InterPro" id="IPR052443">
    <property type="entry name" value="E3_ubiq-ligase_RNF220-like"/>
</dbReference>
<dbReference type="InterPro" id="IPR001841">
    <property type="entry name" value="Znf_RING"/>
</dbReference>
<dbReference type="PROSITE" id="PS50089">
    <property type="entry name" value="ZF_RING_2"/>
    <property type="match status" value="1"/>
</dbReference>
<dbReference type="Pfam" id="PF15926">
    <property type="entry name" value="RNF220"/>
    <property type="match status" value="1"/>
</dbReference>
<comment type="caution">
    <text evidence="9">The sequence shown here is derived from an EMBL/GenBank/DDBJ whole genome shotgun (WGS) entry which is preliminary data.</text>
</comment>
<dbReference type="SUPFAM" id="SSF57850">
    <property type="entry name" value="RING/U-box"/>
    <property type="match status" value="1"/>
</dbReference>
<dbReference type="GO" id="GO:0061630">
    <property type="term" value="F:ubiquitin protein ligase activity"/>
    <property type="evidence" value="ECO:0007669"/>
    <property type="project" value="TreeGrafter"/>
</dbReference>
<keyword evidence="3 6" id="KW-0863">Zinc-finger</keyword>
<evidence type="ECO:0000313" key="10">
    <source>
        <dbReference type="Proteomes" id="UP000807342"/>
    </source>
</evidence>
<dbReference type="InterPro" id="IPR013083">
    <property type="entry name" value="Znf_RING/FYVE/PHD"/>
</dbReference>
<dbReference type="OrthoDB" id="6270329at2759"/>
<keyword evidence="10" id="KW-1185">Reference proteome</keyword>
<dbReference type="GO" id="GO:0016567">
    <property type="term" value="P:protein ubiquitination"/>
    <property type="evidence" value="ECO:0007669"/>
    <property type="project" value="TreeGrafter"/>
</dbReference>
<dbReference type="Gene3D" id="3.30.40.10">
    <property type="entry name" value="Zinc/RING finger domain, C3HC4 (zinc finger)"/>
    <property type="match status" value="1"/>
</dbReference>
<reference evidence="9" key="1">
    <citation type="submission" date="2020-11" db="EMBL/GenBank/DDBJ databases">
        <authorList>
            <consortium name="DOE Joint Genome Institute"/>
            <person name="Ahrendt S."/>
            <person name="Riley R."/>
            <person name="Andreopoulos W."/>
            <person name="Labutti K."/>
            <person name="Pangilinan J."/>
            <person name="Ruiz-Duenas F.J."/>
            <person name="Barrasa J.M."/>
            <person name="Sanchez-Garcia M."/>
            <person name="Camarero S."/>
            <person name="Miyauchi S."/>
            <person name="Serrano A."/>
            <person name="Linde D."/>
            <person name="Babiker R."/>
            <person name="Drula E."/>
            <person name="Ayuso-Fernandez I."/>
            <person name="Pacheco R."/>
            <person name="Padilla G."/>
            <person name="Ferreira P."/>
            <person name="Barriuso J."/>
            <person name="Kellner H."/>
            <person name="Castanera R."/>
            <person name="Alfaro M."/>
            <person name="Ramirez L."/>
            <person name="Pisabarro A.G."/>
            <person name="Kuo A."/>
            <person name="Tritt A."/>
            <person name="Lipzen A."/>
            <person name="He G."/>
            <person name="Yan M."/>
            <person name="Ng V."/>
            <person name="Cullen D."/>
            <person name="Martin F."/>
            <person name="Rosso M.-N."/>
            <person name="Henrissat B."/>
            <person name="Hibbett D."/>
            <person name="Martinez A.T."/>
            <person name="Grigoriev I.V."/>
        </authorList>
    </citation>
    <scope>NUCLEOTIDE SEQUENCE</scope>
    <source>
        <strain evidence="9">MF-IS2</strain>
    </source>
</reference>
<accession>A0A9P5XK33</accession>
<gene>
    <name evidence="9" type="ORF">P691DRAFT_845370</name>
</gene>
<dbReference type="AlphaFoldDB" id="A0A9P5XK33"/>
<dbReference type="GO" id="GO:0003677">
    <property type="term" value="F:DNA binding"/>
    <property type="evidence" value="ECO:0007669"/>
    <property type="project" value="InterPro"/>
</dbReference>
<dbReference type="GO" id="GO:0008270">
    <property type="term" value="F:zinc ion binding"/>
    <property type="evidence" value="ECO:0007669"/>
    <property type="project" value="UniProtKB-KW"/>
</dbReference>
<dbReference type="SMART" id="SM00734">
    <property type="entry name" value="ZnF_Rad18"/>
    <property type="match status" value="1"/>
</dbReference>
<dbReference type="GO" id="GO:0006281">
    <property type="term" value="P:DNA repair"/>
    <property type="evidence" value="ECO:0007669"/>
    <property type="project" value="UniProtKB-KW"/>
</dbReference>
<feature type="region of interest" description="Disordered" evidence="7">
    <location>
        <begin position="1"/>
        <end position="46"/>
    </location>
</feature>
<dbReference type="InterPro" id="IPR006642">
    <property type="entry name" value="Rad18_UBZ4"/>
</dbReference>
<evidence type="ECO:0000256" key="5">
    <source>
        <dbReference type="ARBA" id="ARBA00023204"/>
    </source>
</evidence>
<keyword evidence="4" id="KW-0862">Zinc</keyword>
<evidence type="ECO:0000256" key="7">
    <source>
        <dbReference type="SAM" id="MobiDB-lite"/>
    </source>
</evidence>
<feature type="domain" description="RING-type" evidence="8">
    <location>
        <begin position="390"/>
        <end position="429"/>
    </location>
</feature>
<dbReference type="EMBL" id="MU151100">
    <property type="protein sequence ID" value="KAF9450631.1"/>
    <property type="molecule type" value="Genomic_DNA"/>
</dbReference>
<evidence type="ECO:0000259" key="8">
    <source>
        <dbReference type="PROSITE" id="PS50089"/>
    </source>
</evidence>
<organism evidence="9 10">
    <name type="scientific">Macrolepiota fuliginosa MF-IS2</name>
    <dbReference type="NCBI Taxonomy" id="1400762"/>
    <lineage>
        <taxon>Eukaryota</taxon>
        <taxon>Fungi</taxon>
        <taxon>Dikarya</taxon>
        <taxon>Basidiomycota</taxon>
        <taxon>Agaricomycotina</taxon>
        <taxon>Agaricomycetes</taxon>
        <taxon>Agaricomycetidae</taxon>
        <taxon>Agaricales</taxon>
        <taxon>Agaricineae</taxon>
        <taxon>Agaricaceae</taxon>
        <taxon>Macrolepiota</taxon>
    </lineage>
</organism>
<evidence type="ECO:0000313" key="9">
    <source>
        <dbReference type="EMBL" id="KAF9450631.1"/>
    </source>
</evidence>
<evidence type="ECO:0000256" key="4">
    <source>
        <dbReference type="ARBA" id="ARBA00022833"/>
    </source>
</evidence>
<sequence>MEEKKLTITINKGKGRAREENPPSPTPVDRPPVKKPKRAETRPCPVCDEPIPLRLMARHAQLESERVEEIIKQIGSSEPILLSDEIEDLSRPGPSTGVRSRRSALKALKHFTLTPSDTTNEQLTKTIQTIQRRRKQRYARFKEMAREEEEGYSERSRWARRPGTSDKVICPVCSRGVRGDQEVLDAHVDACLADESRRLEEDRVRRAMQESVAEDEWSATETVLPDGAVGHVGNVRGTGFHTRDQTAQDVDDEIDIDGDDQETYGEAQFTEGDILPVDGIHPSEADEDVEVEIEGDQTDEVDLAQKTLRDLIAEGKVQRRFPIDEGASGNAGSIKGNANEVLGLDDADKADLAVFDAKKKGDKRALIAALEDKVKQLESVRVSSSTSLLCRICLDPYDEPTVSTGCWHTCCRECWLRCLGSTKLCPICKRITSATDLRRIYL</sequence>
<name>A0A9P5XK33_9AGAR</name>
<dbReference type="PANTHER" id="PTHR13459">
    <property type="entry name" value="E3 UBIQUITIN-PROTEIN LIGASE RNF220 ISOFORM X1"/>
    <property type="match status" value="1"/>
</dbReference>
<evidence type="ECO:0000256" key="2">
    <source>
        <dbReference type="ARBA" id="ARBA00022763"/>
    </source>
</evidence>
<dbReference type="Pfam" id="PF13923">
    <property type="entry name" value="zf-C3HC4_2"/>
    <property type="match status" value="1"/>
</dbReference>
<keyword evidence="5" id="KW-0234">DNA repair</keyword>
<evidence type="ECO:0000256" key="3">
    <source>
        <dbReference type="ARBA" id="ARBA00022771"/>
    </source>
</evidence>
<protein>
    <recommendedName>
        <fullName evidence="8">RING-type domain-containing protein</fullName>
    </recommendedName>
</protein>